<keyword evidence="3" id="KW-1185">Reference proteome</keyword>
<reference evidence="2 3" key="1">
    <citation type="submission" date="2022-06" db="EMBL/GenBank/DDBJ databases">
        <title>Paraconexibacter antarcticus.</title>
        <authorList>
            <person name="Kim C.S."/>
        </authorList>
    </citation>
    <scope>NUCLEOTIDE SEQUENCE [LARGE SCALE GENOMIC DNA]</scope>
    <source>
        <strain evidence="2 3">02-257</strain>
    </source>
</reference>
<gene>
    <name evidence="2" type="ORF">NBH00_01420</name>
</gene>
<feature type="compositionally biased region" description="Basic and acidic residues" evidence="1">
    <location>
        <begin position="62"/>
        <end position="96"/>
    </location>
</feature>
<protein>
    <recommendedName>
        <fullName evidence="4">DUF3072 domain-containing protein</fullName>
    </recommendedName>
</protein>
<feature type="compositionally biased region" description="Low complexity" evidence="1">
    <location>
        <begin position="1"/>
        <end position="11"/>
    </location>
</feature>
<evidence type="ECO:0000313" key="2">
    <source>
        <dbReference type="EMBL" id="UTI64880.1"/>
    </source>
</evidence>
<feature type="compositionally biased region" description="Polar residues" evidence="1">
    <location>
        <begin position="101"/>
        <end position="111"/>
    </location>
</feature>
<evidence type="ECO:0000256" key="1">
    <source>
        <dbReference type="SAM" id="MobiDB-lite"/>
    </source>
</evidence>
<dbReference type="EMBL" id="CP098502">
    <property type="protein sequence ID" value="UTI64880.1"/>
    <property type="molecule type" value="Genomic_DNA"/>
</dbReference>
<accession>A0ABY5DS76</accession>
<dbReference type="RefSeq" id="WP_254571573.1">
    <property type="nucleotide sequence ID" value="NZ_CP098502.1"/>
</dbReference>
<feature type="region of interest" description="Disordered" evidence="1">
    <location>
        <begin position="60"/>
        <end position="111"/>
    </location>
</feature>
<name>A0ABY5DS76_9ACTN</name>
<proteinExistence type="predicted"/>
<sequence>MPSTHTTQTRPPQDPAAPPKPTAKQMRYLRDLADRLGQTFTYPTTRREASAEIQRLKALASGRERDLDRDTARREHLQTSRDMAEQFGGDSRHTDDEVTGYGSSATWSKRS</sequence>
<dbReference type="Proteomes" id="UP001056035">
    <property type="component" value="Chromosome"/>
</dbReference>
<feature type="region of interest" description="Disordered" evidence="1">
    <location>
        <begin position="1"/>
        <end position="23"/>
    </location>
</feature>
<evidence type="ECO:0008006" key="4">
    <source>
        <dbReference type="Google" id="ProtNLM"/>
    </source>
</evidence>
<evidence type="ECO:0000313" key="3">
    <source>
        <dbReference type="Proteomes" id="UP001056035"/>
    </source>
</evidence>
<feature type="compositionally biased region" description="Pro residues" evidence="1">
    <location>
        <begin position="12"/>
        <end position="21"/>
    </location>
</feature>
<organism evidence="2 3">
    <name type="scientific">Paraconexibacter antarcticus</name>
    <dbReference type="NCBI Taxonomy" id="2949664"/>
    <lineage>
        <taxon>Bacteria</taxon>
        <taxon>Bacillati</taxon>
        <taxon>Actinomycetota</taxon>
        <taxon>Thermoleophilia</taxon>
        <taxon>Solirubrobacterales</taxon>
        <taxon>Paraconexibacteraceae</taxon>
        <taxon>Paraconexibacter</taxon>
    </lineage>
</organism>